<dbReference type="InterPro" id="IPR003593">
    <property type="entry name" value="AAA+_ATPase"/>
</dbReference>
<dbReference type="GO" id="GO:0016887">
    <property type="term" value="F:ATP hydrolysis activity"/>
    <property type="evidence" value="ECO:0007669"/>
    <property type="project" value="InterPro"/>
</dbReference>
<dbReference type="PROSITE" id="PS50893">
    <property type="entry name" value="ABC_TRANSPORTER_2"/>
    <property type="match status" value="1"/>
</dbReference>
<dbReference type="PANTHER" id="PTHR43394">
    <property type="entry name" value="ATP-DEPENDENT PERMEASE MDL1, MITOCHONDRIAL"/>
    <property type="match status" value="1"/>
</dbReference>
<dbReference type="InterPro" id="IPR036640">
    <property type="entry name" value="ABC1_TM_sf"/>
</dbReference>
<dbReference type="CDD" id="cd18541">
    <property type="entry name" value="ABC_6TM_TmrB_like"/>
    <property type="match status" value="1"/>
</dbReference>
<name>A0A381UDM7_9ZZZZ</name>
<keyword evidence="5" id="KW-0547">Nucleotide-binding</keyword>
<feature type="transmembrane region" description="Helical" evidence="9">
    <location>
        <begin position="281"/>
        <end position="300"/>
    </location>
</feature>
<evidence type="ECO:0000259" key="10">
    <source>
        <dbReference type="PROSITE" id="PS50893"/>
    </source>
</evidence>
<keyword evidence="8 9" id="KW-0472">Membrane</keyword>
<dbReference type="SMART" id="SM00382">
    <property type="entry name" value="AAA"/>
    <property type="match status" value="1"/>
</dbReference>
<dbReference type="GO" id="GO:0015421">
    <property type="term" value="F:ABC-type oligopeptide transporter activity"/>
    <property type="evidence" value="ECO:0007669"/>
    <property type="project" value="TreeGrafter"/>
</dbReference>
<dbReference type="PROSITE" id="PS00211">
    <property type="entry name" value="ABC_TRANSPORTER_1"/>
    <property type="match status" value="1"/>
</dbReference>
<feature type="transmembrane region" description="Helical" evidence="9">
    <location>
        <begin position="134"/>
        <end position="153"/>
    </location>
</feature>
<dbReference type="FunFam" id="1.20.1560.10:FF:000011">
    <property type="entry name" value="Multidrug ABC transporter ATP-binding protein"/>
    <property type="match status" value="1"/>
</dbReference>
<dbReference type="InterPro" id="IPR003439">
    <property type="entry name" value="ABC_transporter-like_ATP-bd"/>
</dbReference>
<evidence type="ECO:0000256" key="8">
    <source>
        <dbReference type="ARBA" id="ARBA00023136"/>
    </source>
</evidence>
<dbReference type="Pfam" id="PF00005">
    <property type="entry name" value="ABC_tran"/>
    <property type="match status" value="1"/>
</dbReference>
<reference evidence="12" key="1">
    <citation type="submission" date="2018-05" db="EMBL/GenBank/DDBJ databases">
        <authorList>
            <person name="Lanie J.A."/>
            <person name="Ng W.-L."/>
            <person name="Kazmierczak K.M."/>
            <person name="Andrzejewski T.M."/>
            <person name="Davidsen T.M."/>
            <person name="Wayne K.J."/>
            <person name="Tettelin H."/>
            <person name="Glass J.I."/>
            <person name="Rusch D."/>
            <person name="Podicherti R."/>
            <person name="Tsui H.-C.T."/>
            <person name="Winkler M.E."/>
        </authorList>
    </citation>
    <scope>NUCLEOTIDE SEQUENCE</scope>
</reference>
<keyword evidence="3" id="KW-1003">Cell membrane</keyword>
<keyword evidence="2" id="KW-0813">Transport</keyword>
<dbReference type="FunFam" id="3.40.50.300:FF:000221">
    <property type="entry name" value="Multidrug ABC transporter ATP-binding protein"/>
    <property type="match status" value="1"/>
</dbReference>
<protein>
    <recommendedName>
        <fullName evidence="13">ABC transmembrane type-1 domain-containing protein</fullName>
    </recommendedName>
</protein>
<dbReference type="PROSITE" id="PS50929">
    <property type="entry name" value="ABC_TM1F"/>
    <property type="match status" value="1"/>
</dbReference>
<feature type="transmembrane region" description="Helical" evidence="9">
    <location>
        <begin position="159"/>
        <end position="178"/>
    </location>
</feature>
<evidence type="ECO:0000256" key="7">
    <source>
        <dbReference type="ARBA" id="ARBA00022989"/>
    </source>
</evidence>
<dbReference type="InterPro" id="IPR027417">
    <property type="entry name" value="P-loop_NTPase"/>
</dbReference>
<keyword evidence="4 9" id="KW-0812">Transmembrane</keyword>
<evidence type="ECO:0000256" key="9">
    <source>
        <dbReference type="SAM" id="Phobius"/>
    </source>
</evidence>
<gene>
    <name evidence="12" type="ORF">METZ01_LOCUS77607</name>
</gene>
<feature type="domain" description="ABC transporter" evidence="10">
    <location>
        <begin position="335"/>
        <end position="574"/>
    </location>
</feature>
<evidence type="ECO:0000256" key="4">
    <source>
        <dbReference type="ARBA" id="ARBA00022692"/>
    </source>
</evidence>
<evidence type="ECO:0000256" key="3">
    <source>
        <dbReference type="ARBA" id="ARBA00022475"/>
    </source>
</evidence>
<dbReference type="AlphaFoldDB" id="A0A381UDM7"/>
<comment type="subcellular location">
    <subcellularLocation>
        <location evidence="1">Cell membrane</location>
        <topology evidence="1">Multi-pass membrane protein</topology>
    </subcellularLocation>
</comment>
<feature type="domain" description="ABC transmembrane type-1" evidence="11">
    <location>
        <begin position="20"/>
        <end position="302"/>
    </location>
</feature>
<keyword evidence="7 9" id="KW-1133">Transmembrane helix</keyword>
<dbReference type="SUPFAM" id="SSF90123">
    <property type="entry name" value="ABC transporter transmembrane region"/>
    <property type="match status" value="1"/>
</dbReference>
<dbReference type="InterPro" id="IPR039421">
    <property type="entry name" value="Type_1_exporter"/>
</dbReference>
<dbReference type="GO" id="GO:0005886">
    <property type="term" value="C:plasma membrane"/>
    <property type="evidence" value="ECO:0007669"/>
    <property type="project" value="UniProtKB-SubCell"/>
</dbReference>
<feature type="transmembrane region" description="Helical" evidence="9">
    <location>
        <begin position="20"/>
        <end position="44"/>
    </location>
</feature>
<feature type="transmembrane region" description="Helical" evidence="9">
    <location>
        <begin position="242"/>
        <end position="261"/>
    </location>
</feature>
<keyword evidence="6" id="KW-0067">ATP-binding</keyword>
<evidence type="ECO:0000313" key="12">
    <source>
        <dbReference type="EMBL" id="SVA24753.1"/>
    </source>
</evidence>
<proteinExistence type="predicted"/>
<evidence type="ECO:0008006" key="13">
    <source>
        <dbReference type="Google" id="ProtNLM"/>
    </source>
</evidence>
<dbReference type="EMBL" id="UINC01005982">
    <property type="protein sequence ID" value="SVA24753.1"/>
    <property type="molecule type" value="Genomic_DNA"/>
</dbReference>
<dbReference type="Gene3D" id="3.40.50.300">
    <property type="entry name" value="P-loop containing nucleotide triphosphate hydrolases"/>
    <property type="match status" value="1"/>
</dbReference>
<dbReference type="InterPro" id="IPR017871">
    <property type="entry name" value="ABC_transporter-like_CS"/>
</dbReference>
<dbReference type="GO" id="GO:0005524">
    <property type="term" value="F:ATP binding"/>
    <property type="evidence" value="ECO:0007669"/>
    <property type="project" value="UniProtKB-KW"/>
</dbReference>
<dbReference type="SUPFAM" id="SSF52540">
    <property type="entry name" value="P-loop containing nucleoside triphosphate hydrolases"/>
    <property type="match status" value="1"/>
</dbReference>
<evidence type="ECO:0000256" key="6">
    <source>
        <dbReference type="ARBA" id="ARBA00022840"/>
    </source>
</evidence>
<dbReference type="InterPro" id="IPR011527">
    <property type="entry name" value="ABC1_TM_dom"/>
</dbReference>
<feature type="transmembrane region" description="Helical" evidence="9">
    <location>
        <begin position="56"/>
        <end position="76"/>
    </location>
</feature>
<dbReference type="Gene3D" id="1.20.1560.10">
    <property type="entry name" value="ABC transporter type 1, transmembrane domain"/>
    <property type="match status" value="1"/>
</dbReference>
<organism evidence="12">
    <name type="scientific">marine metagenome</name>
    <dbReference type="NCBI Taxonomy" id="408172"/>
    <lineage>
        <taxon>unclassified sequences</taxon>
        <taxon>metagenomes</taxon>
        <taxon>ecological metagenomes</taxon>
    </lineage>
</organism>
<evidence type="ECO:0000256" key="2">
    <source>
        <dbReference type="ARBA" id="ARBA00022448"/>
    </source>
</evidence>
<dbReference type="PANTHER" id="PTHR43394:SF1">
    <property type="entry name" value="ATP-BINDING CASSETTE SUB-FAMILY B MEMBER 10, MITOCHONDRIAL"/>
    <property type="match status" value="1"/>
</dbReference>
<evidence type="ECO:0000256" key="1">
    <source>
        <dbReference type="ARBA" id="ARBA00004651"/>
    </source>
</evidence>
<accession>A0A381UDM7</accession>
<dbReference type="Pfam" id="PF00664">
    <property type="entry name" value="ABC_membrane"/>
    <property type="match status" value="1"/>
</dbReference>
<evidence type="ECO:0000256" key="5">
    <source>
        <dbReference type="ARBA" id="ARBA00022741"/>
    </source>
</evidence>
<evidence type="ECO:0000259" key="11">
    <source>
        <dbReference type="PROSITE" id="PS50929"/>
    </source>
</evidence>
<sequence>MVAATKRLLPYVLRHRRRLLLGLSCVVAMTSVSLLSPWVLKYAIDDLTVGVTRGKLGLYGALLLGIAVVGGCFRFLMRRLIVGVSREIEYDIRNDFYAHLERLSLSYFQSERTGDIMSRATNDLSAVRMMAGPAIMYSVNTILVFFVAIILMLSINLRLTLIALIPLPFVSLLVKFFGSAIHRRFEEIQAQLSHMSAVVQEALAGVRVVRAYRQEASEIERFRIANRTYLERNQGLIQLQGLFYPSLAMFLGFGGLLVLWLGSREVILGQITVGEFVAFNAYLVMLTWPMIAFGWVTNMLQRGMASWKRMLEVFDAVPEITDRGGVPVGNVQGGIEIRELTFAYGDGAPVLSNLSLRVEPGQTLALVGGTGSGKSTLLGLIQRLYDPPPGTVFIDGIDVRDLPLGQLRSAVGYVPQEPFLFSTTLRDNVAFGVAEDANTEVVDQSVRTAITVACLDADIEQFPRGYETTVGERGITLSGGQKQRVALARALTVDPRILILDDALSAVDTYTEERILKGLRKVMDQRTSIIVAHRMSTVRDADIIAVLDQGRLVEQGTHDELLERNNAYADLYRKQLLEEELAAS</sequence>